<protein>
    <submittedName>
        <fullName evidence="2">Uncharacterized protein</fullName>
    </submittedName>
</protein>
<accession>A0A8J5V5P2</accession>
<feature type="region of interest" description="Disordered" evidence="1">
    <location>
        <begin position="34"/>
        <end position="65"/>
    </location>
</feature>
<evidence type="ECO:0000313" key="3">
    <source>
        <dbReference type="Proteomes" id="UP000729402"/>
    </source>
</evidence>
<gene>
    <name evidence="2" type="ORF">GUJ93_ZPchr0009g1160</name>
</gene>
<reference evidence="2" key="1">
    <citation type="journal article" date="2021" name="bioRxiv">
        <title>Whole Genome Assembly and Annotation of Northern Wild Rice, Zizania palustris L., Supports a Whole Genome Duplication in the Zizania Genus.</title>
        <authorList>
            <person name="Haas M."/>
            <person name="Kono T."/>
            <person name="Macchietto M."/>
            <person name="Millas R."/>
            <person name="McGilp L."/>
            <person name="Shao M."/>
            <person name="Duquette J."/>
            <person name="Hirsch C.N."/>
            <person name="Kimball J."/>
        </authorList>
    </citation>
    <scope>NUCLEOTIDE SEQUENCE</scope>
    <source>
        <tissue evidence="2">Fresh leaf tissue</tissue>
    </source>
</reference>
<evidence type="ECO:0000313" key="2">
    <source>
        <dbReference type="EMBL" id="KAG8048481.1"/>
    </source>
</evidence>
<keyword evidence="3" id="KW-1185">Reference proteome</keyword>
<name>A0A8J5V5P2_ZIZPA</name>
<reference evidence="2" key="2">
    <citation type="submission" date="2021-02" db="EMBL/GenBank/DDBJ databases">
        <authorList>
            <person name="Kimball J.A."/>
            <person name="Haas M.W."/>
            <person name="Macchietto M."/>
            <person name="Kono T."/>
            <person name="Duquette J."/>
            <person name="Shao M."/>
        </authorList>
    </citation>
    <scope>NUCLEOTIDE SEQUENCE</scope>
    <source>
        <tissue evidence="2">Fresh leaf tissue</tissue>
    </source>
</reference>
<sequence>MVGDQLRATGKGEGGSAIGGGWLRAAGLWSAGTPNDRALSGGGSGRWGSGQRGLREVGAPNGRAPGGGGFGWKVLRAAAGHLQAGVRASSGGGLWGVGLRVVH</sequence>
<organism evidence="2 3">
    <name type="scientific">Zizania palustris</name>
    <name type="common">Northern wild rice</name>
    <dbReference type="NCBI Taxonomy" id="103762"/>
    <lineage>
        <taxon>Eukaryota</taxon>
        <taxon>Viridiplantae</taxon>
        <taxon>Streptophyta</taxon>
        <taxon>Embryophyta</taxon>
        <taxon>Tracheophyta</taxon>
        <taxon>Spermatophyta</taxon>
        <taxon>Magnoliopsida</taxon>
        <taxon>Liliopsida</taxon>
        <taxon>Poales</taxon>
        <taxon>Poaceae</taxon>
        <taxon>BOP clade</taxon>
        <taxon>Oryzoideae</taxon>
        <taxon>Oryzeae</taxon>
        <taxon>Zizaniinae</taxon>
        <taxon>Zizania</taxon>
    </lineage>
</organism>
<evidence type="ECO:0000256" key="1">
    <source>
        <dbReference type="SAM" id="MobiDB-lite"/>
    </source>
</evidence>
<dbReference type="EMBL" id="JAAALK010000289">
    <property type="protein sequence ID" value="KAG8048481.1"/>
    <property type="molecule type" value="Genomic_DNA"/>
</dbReference>
<dbReference type="AlphaFoldDB" id="A0A8J5V5P2"/>
<dbReference type="Proteomes" id="UP000729402">
    <property type="component" value="Unassembled WGS sequence"/>
</dbReference>
<proteinExistence type="predicted"/>
<feature type="compositionally biased region" description="Gly residues" evidence="1">
    <location>
        <begin position="40"/>
        <end position="51"/>
    </location>
</feature>
<comment type="caution">
    <text evidence="2">The sequence shown here is derived from an EMBL/GenBank/DDBJ whole genome shotgun (WGS) entry which is preliminary data.</text>
</comment>